<reference evidence="2 3" key="1">
    <citation type="submission" date="2019-06" db="EMBL/GenBank/DDBJ databases">
        <title>Genomic Encyclopedia of Archaeal and Bacterial Type Strains, Phase II (KMG-II): from individual species to whole genera.</title>
        <authorList>
            <person name="Goeker M."/>
        </authorList>
    </citation>
    <scope>NUCLEOTIDE SEQUENCE [LARGE SCALE GENOMIC DNA]</scope>
    <source>
        <strain evidence="2 3">DSM 24789</strain>
    </source>
</reference>
<name>A0A543G0L3_9FLAO</name>
<evidence type="ECO:0000313" key="3">
    <source>
        <dbReference type="Proteomes" id="UP000320773"/>
    </source>
</evidence>
<dbReference type="PROSITE" id="PS51257">
    <property type="entry name" value="PROKAR_LIPOPROTEIN"/>
    <property type="match status" value="1"/>
</dbReference>
<evidence type="ECO:0000313" key="2">
    <source>
        <dbReference type="EMBL" id="TQM39611.1"/>
    </source>
</evidence>
<feature type="compositionally biased region" description="Polar residues" evidence="1">
    <location>
        <begin position="164"/>
        <end position="173"/>
    </location>
</feature>
<dbReference type="Proteomes" id="UP000320773">
    <property type="component" value="Unassembled WGS sequence"/>
</dbReference>
<comment type="caution">
    <text evidence="2">The sequence shown here is derived from an EMBL/GenBank/DDBJ whole genome shotgun (WGS) entry which is preliminary data.</text>
</comment>
<sequence>MKNYDTLYAKALVFITLIGLISCKDKENASVQPEDTLAKNNLSEQYIDGARETTLTTDTMVNEKVLLNLEQDQSELTIDSNDMQKNKIYKKKNKIANLKPIKDEVVKSNVEKKSTIAETEKMVDKQPLKNTTAEKSIEKDVNINETEKKVPEEKETKKTKSRNGKYNNIIPNY</sequence>
<dbReference type="EMBL" id="VFPJ01000001">
    <property type="protein sequence ID" value="TQM39611.1"/>
    <property type="molecule type" value="Genomic_DNA"/>
</dbReference>
<proteinExistence type="predicted"/>
<accession>A0A543G0L3</accession>
<evidence type="ECO:0008006" key="4">
    <source>
        <dbReference type="Google" id="ProtNLM"/>
    </source>
</evidence>
<feature type="region of interest" description="Disordered" evidence="1">
    <location>
        <begin position="121"/>
        <end position="173"/>
    </location>
</feature>
<organism evidence="2 3">
    <name type="scientific">Flavobacterium branchiophilum</name>
    <dbReference type="NCBI Taxonomy" id="55197"/>
    <lineage>
        <taxon>Bacteria</taxon>
        <taxon>Pseudomonadati</taxon>
        <taxon>Bacteroidota</taxon>
        <taxon>Flavobacteriia</taxon>
        <taxon>Flavobacteriales</taxon>
        <taxon>Flavobacteriaceae</taxon>
        <taxon>Flavobacterium</taxon>
    </lineage>
</organism>
<gene>
    <name evidence="2" type="ORF">BC670_0426</name>
</gene>
<protein>
    <recommendedName>
        <fullName evidence="4">Lipoprotein</fullName>
    </recommendedName>
</protein>
<dbReference type="AlphaFoldDB" id="A0A543G0L3"/>
<feature type="compositionally biased region" description="Basic and acidic residues" evidence="1">
    <location>
        <begin position="135"/>
        <end position="158"/>
    </location>
</feature>
<evidence type="ECO:0000256" key="1">
    <source>
        <dbReference type="SAM" id="MobiDB-lite"/>
    </source>
</evidence>
<dbReference type="RefSeq" id="WP_089080282.1">
    <property type="nucleotide sequence ID" value="NZ_VFPJ01000001.1"/>
</dbReference>